<feature type="domain" description="K Homology" evidence="2">
    <location>
        <begin position="74"/>
        <end position="142"/>
    </location>
</feature>
<dbReference type="Gene3D" id="3.30.310.210">
    <property type="match status" value="1"/>
</dbReference>
<dbReference type="SMART" id="SM00322">
    <property type="entry name" value="KH"/>
    <property type="match status" value="1"/>
</dbReference>
<keyword evidence="1" id="KW-0694">RNA-binding</keyword>
<dbReference type="EMBL" id="GHBP01004906">
    <property type="protein sequence ID" value="NDJ93761.1"/>
    <property type="molecule type" value="Transcribed_RNA"/>
</dbReference>
<dbReference type="SUPFAM" id="SSF54791">
    <property type="entry name" value="Eukaryotic type KH-domain (KH-domain type I)"/>
    <property type="match status" value="1"/>
</dbReference>
<dbReference type="Pfam" id="PF00013">
    <property type="entry name" value="KH_1"/>
    <property type="match status" value="1"/>
</dbReference>
<dbReference type="AlphaFoldDB" id="A0A6G3MIG8"/>
<proteinExistence type="predicted"/>
<evidence type="ECO:0000313" key="3">
    <source>
        <dbReference type="EMBL" id="NDJ93761.1"/>
    </source>
</evidence>
<dbReference type="GO" id="GO:0003723">
    <property type="term" value="F:RNA binding"/>
    <property type="evidence" value="ECO:0007669"/>
    <property type="project" value="UniProtKB-UniRule"/>
</dbReference>
<evidence type="ECO:0000256" key="1">
    <source>
        <dbReference type="PROSITE-ProRule" id="PRU00117"/>
    </source>
</evidence>
<protein>
    <submittedName>
        <fullName evidence="3">Heterogeneous nuclear ribonucleoprotein K (Trinotate prediction)</fullName>
    </submittedName>
</protein>
<dbReference type="InterPro" id="IPR004088">
    <property type="entry name" value="KH_dom_type_1"/>
</dbReference>
<evidence type="ECO:0000259" key="2">
    <source>
        <dbReference type="SMART" id="SM00322"/>
    </source>
</evidence>
<reference evidence="3" key="1">
    <citation type="submission" date="2018-11" db="EMBL/GenBank/DDBJ databases">
        <title>Henneguya salminicola genome and transcriptome.</title>
        <authorList>
            <person name="Yahalomi D."/>
            <person name="Atkinson S.D."/>
            <person name="Neuhof M."/>
            <person name="Chang E.S."/>
            <person name="Philippe H."/>
            <person name="Cartwright P."/>
            <person name="Bartholomew J.L."/>
            <person name="Huchon D."/>
        </authorList>
    </citation>
    <scope>NUCLEOTIDE SEQUENCE</scope>
    <source>
        <strain evidence="3">Hz1</strain>
        <tissue evidence="3">Whole</tissue>
    </source>
</reference>
<dbReference type="PROSITE" id="PS50084">
    <property type="entry name" value="KH_TYPE_1"/>
    <property type="match status" value="2"/>
</dbReference>
<keyword evidence="3" id="KW-0687">Ribonucleoprotein</keyword>
<dbReference type="InterPro" id="IPR004087">
    <property type="entry name" value="KH_dom"/>
</dbReference>
<dbReference type="InterPro" id="IPR036612">
    <property type="entry name" value="KH_dom_type_1_sf"/>
</dbReference>
<name>A0A6G3MIG8_HENSL</name>
<organism evidence="3">
    <name type="scientific">Henneguya salminicola</name>
    <name type="common">Myxosporean</name>
    <dbReference type="NCBI Taxonomy" id="69463"/>
    <lineage>
        <taxon>Eukaryota</taxon>
        <taxon>Metazoa</taxon>
        <taxon>Cnidaria</taxon>
        <taxon>Myxozoa</taxon>
        <taxon>Myxosporea</taxon>
        <taxon>Bivalvulida</taxon>
        <taxon>Platysporina</taxon>
        <taxon>Myxobolidae</taxon>
        <taxon>Henneguya</taxon>
    </lineage>
</organism>
<accession>A0A6G3MIG8</accession>
<dbReference type="GO" id="GO:1990904">
    <property type="term" value="C:ribonucleoprotein complex"/>
    <property type="evidence" value="ECO:0007669"/>
    <property type="project" value="UniProtKB-KW"/>
</dbReference>
<sequence length="182" mass="20439">MAFRKNSGLLGLYKMMEEQTLIISDENKVEENIENEQPEVEEVKTADPLINIPPEKEFTNSTVLSSKESQQEKFTHELRFLIMNSYAGALIGRGGERIKALHEKYDVHLSIPMTHTSLRVGILTGKKTPILNSLQEIIPILKKPPIESFEGKDHQINFVVPDTFAPIIIGTGGSRISSLRKV</sequence>